<keyword evidence="7" id="KW-0687">Ribonucleoprotein</keyword>
<dbReference type="GO" id="GO:0003723">
    <property type="term" value="F:RNA binding"/>
    <property type="evidence" value="ECO:0007669"/>
    <property type="project" value="UniProtKB-KW"/>
</dbReference>
<dbReference type="Proteomes" id="UP000011081">
    <property type="component" value="Unassembled WGS sequence"/>
</dbReference>
<keyword evidence="12" id="KW-1185">Reference proteome</keyword>
<dbReference type="GeneID" id="19878178"/>
<dbReference type="RefSeq" id="XP_008073308.1">
    <property type="nucleotide sequence ID" value="XM_008075117.1"/>
</dbReference>
<dbReference type="FunCoup" id="L2GY82">
    <property type="interactions" value="218"/>
</dbReference>
<evidence type="ECO:0000256" key="3">
    <source>
        <dbReference type="ARBA" id="ARBA00022517"/>
    </source>
</evidence>
<keyword evidence="4" id="KW-0698">rRNA processing</keyword>
<keyword evidence="5" id="KW-0694">RNA-binding</keyword>
<evidence type="ECO:0000256" key="6">
    <source>
        <dbReference type="ARBA" id="ARBA00023242"/>
    </source>
</evidence>
<dbReference type="STRING" id="948595.L2GY82"/>
<feature type="domain" description="KRR1 small subunit processome component second KH" evidence="10">
    <location>
        <begin position="100"/>
        <end position="187"/>
    </location>
</feature>
<protein>
    <recommendedName>
        <fullName evidence="8">KRR-R motif-containing protein 1</fullName>
    </recommendedName>
</protein>
<dbReference type="SUPFAM" id="SSF54791">
    <property type="entry name" value="Eukaryotic type KH-domain (KH-domain type I)"/>
    <property type="match status" value="1"/>
</dbReference>
<dbReference type="Pfam" id="PF17903">
    <property type="entry name" value="KH_KRR1_1st"/>
    <property type="match status" value="1"/>
</dbReference>
<dbReference type="InterPro" id="IPR041174">
    <property type="entry name" value="KRR1-like_KH1"/>
</dbReference>
<dbReference type="OrthoDB" id="441223at2759"/>
<evidence type="ECO:0000259" key="9">
    <source>
        <dbReference type="Pfam" id="PF17903"/>
    </source>
</evidence>
<dbReference type="EMBL" id="GL877406">
    <property type="protein sequence ID" value="ELA48248.1"/>
    <property type="molecule type" value="Genomic_DNA"/>
</dbReference>
<evidence type="ECO:0000256" key="5">
    <source>
        <dbReference type="ARBA" id="ARBA00022884"/>
    </source>
</evidence>
<dbReference type="HOGENOM" id="CLU_040185_1_1_1"/>
<gene>
    <name evidence="11" type="ORF">VCUG_00289</name>
</gene>
<dbReference type="AlphaFoldDB" id="L2GY82"/>
<keyword evidence="3" id="KW-0690">Ribosome biogenesis</keyword>
<dbReference type="GO" id="GO:0032040">
    <property type="term" value="C:small-subunit processome"/>
    <property type="evidence" value="ECO:0007669"/>
    <property type="project" value="EnsemblFungi"/>
</dbReference>
<dbReference type="GO" id="GO:0000447">
    <property type="term" value="P:endonucleolytic cleavage in ITS1 to separate SSU-rRNA from 5.8S rRNA and LSU-rRNA from tricistronic rRNA transcript (SSU-rRNA, 5.8S rRNA, LSU-rRNA)"/>
    <property type="evidence" value="ECO:0007669"/>
    <property type="project" value="EnsemblFungi"/>
</dbReference>
<dbReference type="OMA" id="HPIYEIK"/>
<comment type="similarity">
    <text evidence="2">Belongs to the KRR1 family.</text>
</comment>
<feature type="domain" description="KRR1 small subunit processome component first KH" evidence="9">
    <location>
        <begin position="16"/>
        <end position="96"/>
    </location>
</feature>
<name>L2GY82_VAVCU</name>
<dbReference type="VEuPathDB" id="MicrosporidiaDB:VCUG_00289"/>
<accession>L2GY82</accession>
<dbReference type="GO" id="GO:0030688">
    <property type="term" value="C:preribosome, small subunit precursor"/>
    <property type="evidence" value="ECO:0007669"/>
    <property type="project" value="EnsemblFungi"/>
</dbReference>
<proteinExistence type="inferred from homology"/>
<dbReference type="InterPro" id="IPR036612">
    <property type="entry name" value="KH_dom_type_1_sf"/>
</dbReference>
<evidence type="ECO:0000259" key="10">
    <source>
        <dbReference type="Pfam" id="PF21800"/>
    </source>
</evidence>
<dbReference type="PANTHER" id="PTHR12581:SF0">
    <property type="entry name" value="KRR1 SMALL SUBUNIT PROCESSOME COMPONENT HOMOLOG"/>
    <property type="match status" value="1"/>
</dbReference>
<keyword evidence="6" id="KW-0539">Nucleus</keyword>
<evidence type="ECO:0000256" key="4">
    <source>
        <dbReference type="ARBA" id="ARBA00022552"/>
    </source>
</evidence>
<evidence type="ECO:0000256" key="8">
    <source>
        <dbReference type="ARBA" id="ARBA00032993"/>
    </source>
</evidence>
<evidence type="ECO:0000256" key="7">
    <source>
        <dbReference type="ARBA" id="ARBA00023274"/>
    </source>
</evidence>
<evidence type="ECO:0000256" key="2">
    <source>
        <dbReference type="ARBA" id="ARBA00009344"/>
    </source>
</evidence>
<comment type="subcellular location">
    <subcellularLocation>
        <location evidence="1">Nucleus</location>
        <location evidence="1">Nucleolus</location>
    </subcellularLocation>
</comment>
<dbReference type="Gene3D" id="3.30.1370.10">
    <property type="entry name" value="K Homology domain, type 1"/>
    <property type="match status" value="2"/>
</dbReference>
<dbReference type="PANTHER" id="PTHR12581">
    <property type="entry name" value="HIV-1 REV BINDING PROTEIN 2, 3"/>
    <property type="match status" value="1"/>
</dbReference>
<evidence type="ECO:0000313" key="11">
    <source>
        <dbReference type="EMBL" id="ELA48248.1"/>
    </source>
</evidence>
<evidence type="ECO:0000313" key="12">
    <source>
        <dbReference type="Proteomes" id="UP000011081"/>
    </source>
</evidence>
<dbReference type="InParanoid" id="L2GY82"/>
<dbReference type="InterPro" id="IPR024166">
    <property type="entry name" value="rRNA_assembly_KRR1"/>
</dbReference>
<dbReference type="InterPro" id="IPR048548">
    <property type="entry name" value="KRR1-like_KH2"/>
</dbReference>
<dbReference type="Pfam" id="PF21800">
    <property type="entry name" value="KH_KRR1_2nd"/>
    <property type="match status" value="1"/>
</dbReference>
<reference evidence="12" key="1">
    <citation type="submission" date="2011-03" db="EMBL/GenBank/DDBJ databases">
        <title>The genome sequence of Vavraia culicis strain floridensis.</title>
        <authorList>
            <consortium name="The Broad Institute Genome Sequencing Platform"/>
            <person name="Cuomo C."/>
            <person name="Becnel J."/>
            <person name="Sanscrainte N."/>
            <person name="Young S.K."/>
            <person name="Zeng Q."/>
            <person name="Gargeya S."/>
            <person name="Fitzgerald M."/>
            <person name="Haas B."/>
            <person name="Abouelleil A."/>
            <person name="Alvarado L."/>
            <person name="Arachchi H.M."/>
            <person name="Berlin A."/>
            <person name="Chapman S.B."/>
            <person name="Gearin G."/>
            <person name="Goldberg J."/>
            <person name="Griggs A."/>
            <person name="Gujja S."/>
            <person name="Hansen M."/>
            <person name="Heiman D."/>
            <person name="Howarth C."/>
            <person name="Larimer J."/>
            <person name="Lui A."/>
            <person name="MacDonald P.J.P."/>
            <person name="McCowen C."/>
            <person name="Montmayeur A."/>
            <person name="Murphy C."/>
            <person name="Neiman D."/>
            <person name="Pearson M."/>
            <person name="Priest M."/>
            <person name="Roberts A."/>
            <person name="Saif S."/>
            <person name="Shea T."/>
            <person name="Sisk P."/>
            <person name="Stolte C."/>
            <person name="Sykes S."/>
            <person name="Wortman J."/>
            <person name="Nusbaum C."/>
            <person name="Birren B."/>
        </authorList>
    </citation>
    <scope>NUCLEOTIDE SEQUENCE [LARGE SCALE GENOMIC DNA]</scope>
    <source>
        <strain evidence="12">floridensis</strain>
    </source>
</reference>
<sequence>MEFEIDEFKDQFLAKSRFEIVYAKHLEDSLKESYKSMRTLLREKNIRIKMDRDERLIQVSTTSKTRDPYVILKSKDFVTLICKGVPLEEAQKVFDDNMSYAWINIQALASDKEVFINRRNRLIGPNGDTLTALKMLTKTYILVKSKSVCVIGPFASVLQVEQFVLKVMENYHPVHLLKQMMAKKEVEQCADKKDMNWKNFVPVVKKKIGGSKKVKRQFNVREGKLFMDMPVRKEDVEIVKKSKKME</sequence>
<evidence type="ECO:0000256" key="1">
    <source>
        <dbReference type="ARBA" id="ARBA00004604"/>
    </source>
</evidence>
<organism evidence="11 12">
    <name type="scientific">Vavraia culicis (isolate floridensis)</name>
    <name type="common">Microsporidian parasite</name>
    <dbReference type="NCBI Taxonomy" id="948595"/>
    <lineage>
        <taxon>Eukaryota</taxon>
        <taxon>Fungi</taxon>
        <taxon>Fungi incertae sedis</taxon>
        <taxon>Microsporidia</taxon>
        <taxon>Pleistophoridae</taxon>
        <taxon>Vavraia</taxon>
    </lineage>
</organism>